<comment type="caution">
    <text evidence="1">The sequence shown here is derived from an EMBL/GenBank/DDBJ whole genome shotgun (WGS) entry which is preliminary data.</text>
</comment>
<organism evidence="1 2">
    <name type="scientific">Clostridioides difficile</name>
    <name type="common">Peptoclostridium difficile</name>
    <dbReference type="NCBI Taxonomy" id="1496"/>
    <lineage>
        <taxon>Bacteria</taxon>
        <taxon>Bacillati</taxon>
        <taxon>Bacillota</taxon>
        <taxon>Clostridia</taxon>
        <taxon>Peptostreptococcales</taxon>
        <taxon>Peptostreptococcaceae</taxon>
        <taxon>Clostridioides</taxon>
    </lineage>
</organism>
<protein>
    <submittedName>
        <fullName evidence="1">Uncharacterized protein</fullName>
    </submittedName>
</protein>
<gene>
    <name evidence="1" type="ORF">SAMEA1402399_04107</name>
</gene>
<evidence type="ECO:0000313" key="1">
    <source>
        <dbReference type="EMBL" id="VFD36688.1"/>
    </source>
</evidence>
<sequence>MLFSNREKRDKYIQIRLTETEKQNLKDIIDRLNEDSSKKISLTDFILNAIDYYIEHECKNYKK</sequence>
<dbReference type="RefSeq" id="WP_077701722.1">
    <property type="nucleotide sequence ID" value="NZ_BITU01000105.1"/>
</dbReference>
<proteinExistence type="predicted"/>
<reference evidence="1 2" key="1">
    <citation type="submission" date="2019-02" db="EMBL/GenBank/DDBJ databases">
        <authorList>
            <consortium name="Pathogen Informatics"/>
        </authorList>
    </citation>
    <scope>NUCLEOTIDE SEQUENCE [LARGE SCALE GENOMIC DNA]</scope>
    <source>
        <strain evidence="2">clo34</strain>
    </source>
</reference>
<name>A0AB74QIR7_CLODI</name>
<accession>A0AB74QIR7</accession>
<dbReference type="AlphaFoldDB" id="A0AB74QIR7"/>
<evidence type="ECO:0000313" key="2">
    <source>
        <dbReference type="Proteomes" id="UP000411588"/>
    </source>
</evidence>
<dbReference type="Proteomes" id="UP000411588">
    <property type="component" value="Unassembled WGS sequence"/>
</dbReference>
<dbReference type="EMBL" id="CAADAN010000030">
    <property type="protein sequence ID" value="VFD36688.1"/>
    <property type="molecule type" value="Genomic_DNA"/>
</dbReference>